<accession>A0A0C3CG78</accession>
<evidence type="ECO:0000256" key="1">
    <source>
        <dbReference type="SAM" id="MobiDB-lite"/>
    </source>
</evidence>
<reference evidence="3" key="2">
    <citation type="submission" date="2015-01" db="EMBL/GenBank/DDBJ databases">
        <title>Evolutionary Origins and Diversification of the Mycorrhizal Mutualists.</title>
        <authorList>
            <consortium name="DOE Joint Genome Institute"/>
            <consortium name="Mycorrhizal Genomics Consortium"/>
            <person name="Kohler A."/>
            <person name="Kuo A."/>
            <person name="Nagy L.G."/>
            <person name="Floudas D."/>
            <person name="Copeland A."/>
            <person name="Barry K.W."/>
            <person name="Cichocki N."/>
            <person name="Veneault-Fourrey C."/>
            <person name="LaButti K."/>
            <person name="Lindquist E.A."/>
            <person name="Lipzen A."/>
            <person name="Lundell T."/>
            <person name="Morin E."/>
            <person name="Murat C."/>
            <person name="Riley R."/>
            <person name="Ohm R."/>
            <person name="Sun H."/>
            <person name="Tunlid A."/>
            <person name="Henrissat B."/>
            <person name="Grigoriev I.V."/>
            <person name="Hibbett D.S."/>
            <person name="Martin F."/>
        </authorList>
    </citation>
    <scope>NUCLEOTIDE SEQUENCE [LARGE SCALE GENOMIC DNA]</scope>
    <source>
        <strain evidence="3">F 1598</strain>
    </source>
</reference>
<keyword evidence="3" id="KW-1185">Reference proteome</keyword>
<feature type="compositionally biased region" description="Gly residues" evidence="1">
    <location>
        <begin position="115"/>
        <end position="130"/>
    </location>
</feature>
<dbReference type="AlphaFoldDB" id="A0A0C3CG78"/>
<dbReference type="InParanoid" id="A0A0C3CG78"/>
<organism evidence="2 3">
    <name type="scientific">Piloderma croceum (strain F 1598)</name>
    <dbReference type="NCBI Taxonomy" id="765440"/>
    <lineage>
        <taxon>Eukaryota</taxon>
        <taxon>Fungi</taxon>
        <taxon>Dikarya</taxon>
        <taxon>Basidiomycota</taxon>
        <taxon>Agaricomycotina</taxon>
        <taxon>Agaricomycetes</taxon>
        <taxon>Agaricomycetidae</taxon>
        <taxon>Atheliales</taxon>
        <taxon>Atheliaceae</taxon>
        <taxon>Piloderma</taxon>
    </lineage>
</organism>
<proteinExistence type="predicted"/>
<reference evidence="2 3" key="1">
    <citation type="submission" date="2014-04" db="EMBL/GenBank/DDBJ databases">
        <authorList>
            <consortium name="DOE Joint Genome Institute"/>
            <person name="Kuo A."/>
            <person name="Tarkka M."/>
            <person name="Buscot F."/>
            <person name="Kohler A."/>
            <person name="Nagy L.G."/>
            <person name="Floudas D."/>
            <person name="Copeland A."/>
            <person name="Barry K.W."/>
            <person name="Cichocki N."/>
            <person name="Veneault-Fourrey C."/>
            <person name="LaButti K."/>
            <person name="Lindquist E.A."/>
            <person name="Lipzen A."/>
            <person name="Lundell T."/>
            <person name="Morin E."/>
            <person name="Murat C."/>
            <person name="Sun H."/>
            <person name="Tunlid A."/>
            <person name="Henrissat B."/>
            <person name="Grigoriev I.V."/>
            <person name="Hibbett D.S."/>
            <person name="Martin F."/>
            <person name="Nordberg H.P."/>
            <person name="Cantor M.N."/>
            <person name="Hua S.X."/>
        </authorList>
    </citation>
    <scope>NUCLEOTIDE SEQUENCE [LARGE SCALE GENOMIC DNA]</scope>
    <source>
        <strain evidence="2 3">F 1598</strain>
    </source>
</reference>
<gene>
    <name evidence="2" type="ORF">PILCRDRAFT_85270</name>
</gene>
<dbReference type="OrthoDB" id="2498128at2759"/>
<dbReference type="Proteomes" id="UP000054166">
    <property type="component" value="Unassembled WGS sequence"/>
</dbReference>
<evidence type="ECO:0000313" key="3">
    <source>
        <dbReference type="Proteomes" id="UP000054166"/>
    </source>
</evidence>
<name>A0A0C3CG78_PILCF</name>
<evidence type="ECO:0000313" key="2">
    <source>
        <dbReference type="EMBL" id="KIM88762.1"/>
    </source>
</evidence>
<feature type="compositionally biased region" description="Gly residues" evidence="1">
    <location>
        <begin position="75"/>
        <end position="86"/>
    </location>
</feature>
<dbReference type="EMBL" id="KN832976">
    <property type="protein sequence ID" value="KIM88762.1"/>
    <property type="molecule type" value="Genomic_DNA"/>
</dbReference>
<sequence>MAAEKNALLSSSKAYFVPDVVMNIVCYYNELASSWPIPQTYLAKYSLAQIRESVALELHALCSVFAPTTLSDTVGGSGSGQNVRGGGRGDEPAGIQGNRSGTGGQHVQNIKNDQGGRGGRGGQGGQGGRGCHPMTLLHPEGQRFQNIQPTIITIDTFVTPKKSQHQRSIVCQAARMFLLDPIVKDLQSKAYDPYEEIPLDSKNKTRMLFHGTHRSRLLRFQVNGINPEWRPNEMSSDRAFYVTNSIEQAVAHVLYDVQIGPICLPTKPYPIILENWTRQEMYLTQVAACSKPAFDFFSNNLTQILEEKRVENARAA</sequence>
<feature type="region of interest" description="Disordered" evidence="1">
    <location>
        <begin position="73"/>
        <end position="131"/>
    </location>
</feature>
<protein>
    <submittedName>
        <fullName evidence="2">Uncharacterized protein</fullName>
    </submittedName>
</protein>
<dbReference type="HOGENOM" id="CLU_880316_0_0_1"/>